<dbReference type="STRING" id="1833852.B0537_05785"/>
<dbReference type="CDD" id="cd00130">
    <property type="entry name" value="PAS"/>
    <property type="match status" value="1"/>
</dbReference>
<sequence>MSQWVKEVPVALTVCDTEGKIIEMNDKACKNFAKDGGEALIGKNVLDCHPGKSREKLAQMLKNQETNCYTIEKNGVKKLLYQTPWYKDGVYQGIVEMIIELPQEIPHYVRK</sequence>
<dbReference type="KEGG" id="dfg:B0537_05785"/>
<dbReference type="InterPro" id="IPR000014">
    <property type="entry name" value="PAS"/>
</dbReference>
<feature type="domain" description="PAS" evidence="1">
    <location>
        <begin position="9"/>
        <end position="77"/>
    </location>
</feature>
<dbReference type="EMBL" id="CP019698">
    <property type="protein sequence ID" value="AQS58637.1"/>
    <property type="molecule type" value="Genomic_DNA"/>
</dbReference>
<dbReference type="AlphaFoldDB" id="A0A1S6IV29"/>
<dbReference type="RefSeq" id="WP_077713586.1">
    <property type="nucleotide sequence ID" value="NZ_CP019698.1"/>
</dbReference>
<organism evidence="2 3">
    <name type="scientific">Desulforamulus ferrireducens</name>
    <dbReference type="NCBI Taxonomy" id="1833852"/>
    <lineage>
        <taxon>Bacteria</taxon>
        <taxon>Bacillati</taxon>
        <taxon>Bacillota</taxon>
        <taxon>Clostridia</taxon>
        <taxon>Eubacteriales</taxon>
        <taxon>Peptococcaceae</taxon>
        <taxon>Desulforamulus</taxon>
    </lineage>
</organism>
<reference evidence="2 3" key="1">
    <citation type="journal article" date="2016" name="Int. J. Syst. Evol. Microbiol.">
        <title>Desulfotomaculum ferrireducens sp. nov., a moderately thermophilic sulfate-reducing and dissimilatory Fe(III)-reducing bacterium isolated from compost.</title>
        <authorList>
            <person name="Yang G."/>
            <person name="Guo J."/>
            <person name="Zhuang L."/>
            <person name="Yuan Y."/>
            <person name="Zhou S."/>
        </authorList>
    </citation>
    <scope>NUCLEOTIDE SEQUENCE [LARGE SCALE GENOMIC DNA]</scope>
    <source>
        <strain evidence="2 3">GSS09</strain>
    </source>
</reference>
<dbReference type="SUPFAM" id="SSF55785">
    <property type="entry name" value="PYP-like sensor domain (PAS domain)"/>
    <property type="match status" value="1"/>
</dbReference>
<dbReference type="Pfam" id="PF13426">
    <property type="entry name" value="PAS_9"/>
    <property type="match status" value="1"/>
</dbReference>
<gene>
    <name evidence="2" type="ORF">B0537_05785</name>
</gene>
<evidence type="ECO:0000313" key="2">
    <source>
        <dbReference type="EMBL" id="AQS58637.1"/>
    </source>
</evidence>
<keyword evidence="3" id="KW-1185">Reference proteome</keyword>
<dbReference type="Gene3D" id="3.30.450.20">
    <property type="entry name" value="PAS domain"/>
    <property type="match status" value="1"/>
</dbReference>
<evidence type="ECO:0000259" key="1">
    <source>
        <dbReference type="Pfam" id="PF13426"/>
    </source>
</evidence>
<name>A0A1S6IV29_9FIRM</name>
<dbReference type="InterPro" id="IPR035965">
    <property type="entry name" value="PAS-like_dom_sf"/>
</dbReference>
<dbReference type="OrthoDB" id="1684212at2"/>
<dbReference type="NCBIfam" id="TIGR00229">
    <property type="entry name" value="sensory_box"/>
    <property type="match status" value="1"/>
</dbReference>
<protein>
    <submittedName>
        <fullName evidence="2">Diguanylate cyclase</fullName>
    </submittedName>
</protein>
<dbReference type="Proteomes" id="UP000189464">
    <property type="component" value="Chromosome"/>
</dbReference>
<proteinExistence type="predicted"/>
<accession>A0A1S6IV29</accession>
<evidence type="ECO:0000313" key="3">
    <source>
        <dbReference type="Proteomes" id="UP000189464"/>
    </source>
</evidence>